<evidence type="ECO:0000256" key="1">
    <source>
        <dbReference type="SAM" id="Phobius"/>
    </source>
</evidence>
<keyword evidence="1" id="KW-1133">Transmembrane helix</keyword>
<dbReference type="EMBL" id="CP070969">
    <property type="protein sequence ID" value="QSF45284.1"/>
    <property type="molecule type" value="Genomic_DNA"/>
</dbReference>
<sequence length="82" mass="8605">MIVSVVLGAFIGGLIGTRNSDQKQVAISVMSQIAENTGSAKYKAATEIGRQEMQNDKMTGYGIGGIIGGVVGMIFIVLSRKQ</sequence>
<keyword evidence="3" id="KW-1185">Reference proteome</keyword>
<evidence type="ECO:0000313" key="3">
    <source>
        <dbReference type="Proteomes" id="UP000663452"/>
    </source>
</evidence>
<organism evidence="2 3">
    <name type="scientific">Paenibacillus tianjinensis</name>
    <dbReference type="NCBI Taxonomy" id="2810347"/>
    <lineage>
        <taxon>Bacteria</taxon>
        <taxon>Bacillati</taxon>
        <taxon>Bacillota</taxon>
        <taxon>Bacilli</taxon>
        <taxon>Bacillales</taxon>
        <taxon>Paenibacillaceae</taxon>
        <taxon>Paenibacillus</taxon>
    </lineage>
</organism>
<dbReference type="Proteomes" id="UP000663452">
    <property type="component" value="Chromosome"/>
</dbReference>
<dbReference type="RefSeq" id="WP_206102748.1">
    <property type="nucleotide sequence ID" value="NZ_CP070969.1"/>
</dbReference>
<reference evidence="2 3" key="1">
    <citation type="submission" date="2021-02" db="EMBL/GenBank/DDBJ databases">
        <title>Paenibacillus tianjinensis sp. nov.</title>
        <authorList>
            <person name="Liu H."/>
        </authorList>
    </citation>
    <scope>NUCLEOTIDE SEQUENCE [LARGE SCALE GENOMIC DNA]</scope>
    <source>
        <strain evidence="2 3">TB2019</strain>
    </source>
</reference>
<accession>A0ABX7LEK5</accession>
<evidence type="ECO:0000313" key="2">
    <source>
        <dbReference type="EMBL" id="QSF45284.1"/>
    </source>
</evidence>
<feature type="transmembrane region" description="Helical" evidence="1">
    <location>
        <begin position="58"/>
        <end position="78"/>
    </location>
</feature>
<keyword evidence="1" id="KW-0812">Transmembrane</keyword>
<name>A0ABX7LEK5_9BACL</name>
<proteinExistence type="predicted"/>
<keyword evidence="1" id="KW-0472">Membrane</keyword>
<gene>
    <name evidence="2" type="ORF">JRJ22_00975</name>
</gene>
<protein>
    <submittedName>
        <fullName evidence="2">Uncharacterized protein</fullName>
    </submittedName>
</protein>